<proteinExistence type="predicted"/>
<dbReference type="AlphaFoldDB" id="A0A4Q2CY17"/>
<dbReference type="EMBL" id="SDEE01001668">
    <property type="protein sequence ID" value="RXW11707.1"/>
    <property type="molecule type" value="Genomic_DNA"/>
</dbReference>
<feature type="region of interest" description="Disordered" evidence="1">
    <location>
        <begin position="54"/>
        <end position="73"/>
    </location>
</feature>
<sequence>MSVVTIRSALERVDLHLREIDIESKSEELNPILNCDTLRLAIFELQEQLDDLDPSTSFAASEPKPADSTRGKTIKITKRVPDGGEEDSRTAMTLSLHVQLISDNPSVPVSASPESGSHICSTVALPAIARPRIGASVRLKDIAINFEQGCDQHLDAQGLSLLVALEKPGNDGCEYPTLRMVSKESAKCDDYLQISATAEDVV</sequence>
<name>A0A4Q2CY17_9AGAR</name>
<evidence type="ECO:0000313" key="2">
    <source>
        <dbReference type="EMBL" id="RXW11707.1"/>
    </source>
</evidence>
<evidence type="ECO:0000256" key="1">
    <source>
        <dbReference type="SAM" id="MobiDB-lite"/>
    </source>
</evidence>
<dbReference type="Proteomes" id="UP000290288">
    <property type="component" value="Unassembled WGS sequence"/>
</dbReference>
<comment type="caution">
    <text evidence="2">The sequence shown here is derived from an EMBL/GenBank/DDBJ whole genome shotgun (WGS) entry which is preliminary data.</text>
</comment>
<evidence type="ECO:0000313" key="3">
    <source>
        <dbReference type="Proteomes" id="UP000290288"/>
    </source>
</evidence>
<gene>
    <name evidence="2" type="ORF">EST38_g14148</name>
</gene>
<reference evidence="2 3" key="1">
    <citation type="submission" date="2019-01" db="EMBL/GenBank/DDBJ databases">
        <title>Draft genome sequence of Psathyrella aberdarensis IHI B618.</title>
        <authorList>
            <person name="Buettner E."/>
            <person name="Kellner H."/>
        </authorList>
    </citation>
    <scope>NUCLEOTIDE SEQUENCE [LARGE SCALE GENOMIC DNA]</scope>
    <source>
        <strain evidence="2 3">IHI B618</strain>
    </source>
</reference>
<protein>
    <submittedName>
        <fullName evidence="2">Uncharacterized protein</fullName>
    </submittedName>
</protein>
<keyword evidence="3" id="KW-1185">Reference proteome</keyword>
<accession>A0A4Q2CY17</accession>
<organism evidence="2 3">
    <name type="scientific">Candolleomyces aberdarensis</name>
    <dbReference type="NCBI Taxonomy" id="2316362"/>
    <lineage>
        <taxon>Eukaryota</taxon>
        <taxon>Fungi</taxon>
        <taxon>Dikarya</taxon>
        <taxon>Basidiomycota</taxon>
        <taxon>Agaricomycotina</taxon>
        <taxon>Agaricomycetes</taxon>
        <taxon>Agaricomycetidae</taxon>
        <taxon>Agaricales</taxon>
        <taxon>Agaricineae</taxon>
        <taxon>Psathyrellaceae</taxon>
        <taxon>Candolleomyces</taxon>
    </lineage>
</organism>